<keyword evidence="4 9" id="KW-0732">Signal</keyword>
<dbReference type="Gene3D" id="3.40.390.10">
    <property type="entry name" value="Collagenase (Catalytic Domain)"/>
    <property type="match status" value="1"/>
</dbReference>
<dbReference type="CDD" id="cd04275">
    <property type="entry name" value="ZnMc_pappalysin_like"/>
    <property type="match status" value="1"/>
</dbReference>
<evidence type="ECO:0000256" key="2">
    <source>
        <dbReference type="ARBA" id="ARBA00022670"/>
    </source>
</evidence>
<protein>
    <submittedName>
        <fullName evidence="12">T9SS type A sorting domain-containing protein</fullName>
    </submittedName>
</protein>
<gene>
    <name evidence="12" type="ORF">F0P94_11270</name>
</gene>
<dbReference type="InterPro" id="IPR024079">
    <property type="entry name" value="MetalloPept_cat_dom_sf"/>
</dbReference>
<name>A0A5N1IUT4_9BACT</name>
<dbReference type="Pfam" id="PF05572">
    <property type="entry name" value="Peptidase_M43"/>
    <property type="match status" value="1"/>
</dbReference>
<evidence type="ECO:0000256" key="4">
    <source>
        <dbReference type="ARBA" id="ARBA00022729"/>
    </source>
</evidence>
<dbReference type="InterPro" id="IPR026444">
    <property type="entry name" value="Secre_tail"/>
</dbReference>
<evidence type="ECO:0000256" key="7">
    <source>
        <dbReference type="ARBA" id="ARBA00023049"/>
    </source>
</evidence>
<evidence type="ECO:0000256" key="8">
    <source>
        <dbReference type="ARBA" id="ARBA00023157"/>
    </source>
</evidence>
<keyword evidence="13" id="KW-1185">Reference proteome</keyword>
<keyword evidence="6" id="KW-0862">Zinc</keyword>
<dbReference type="GO" id="GO:0046872">
    <property type="term" value="F:metal ion binding"/>
    <property type="evidence" value="ECO:0007669"/>
    <property type="project" value="UniProtKB-KW"/>
</dbReference>
<evidence type="ECO:0000313" key="13">
    <source>
        <dbReference type="Proteomes" id="UP000326570"/>
    </source>
</evidence>
<dbReference type="AlphaFoldDB" id="A0A5N1IUT4"/>
<dbReference type="PANTHER" id="PTHR47466:SF1">
    <property type="entry name" value="METALLOPROTEASE MEP1 (AFU_ORTHOLOGUE AFUA_1G07730)-RELATED"/>
    <property type="match status" value="1"/>
</dbReference>
<evidence type="ECO:0000256" key="1">
    <source>
        <dbReference type="ARBA" id="ARBA00008721"/>
    </source>
</evidence>
<dbReference type="RefSeq" id="WP_150903980.1">
    <property type="nucleotide sequence ID" value="NZ_VTWT01000005.1"/>
</dbReference>
<organism evidence="12 13">
    <name type="scientific">Adhaeribacter soli</name>
    <dbReference type="NCBI Taxonomy" id="2607655"/>
    <lineage>
        <taxon>Bacteria</taxon>
        <taxon>Pseudomonadati</taxon>
        <taxon>Bacteroidota</taxon>
        <taxon>Cytophagia</taxon>
        <taxon>Cytophagales</taxon>
        <taxon>Hymenobacteraceae</taxon>
        <taxon>Adhaeribacter</taxon>
    </lineage>
</organism>
<evidence type="ECO:0000313" key="12">
    <source>
        <dbReference type="EMBL" id="KAA9333814.1"/>
    </source>
</evidence>
<feature type="signal peptide" evidence="9">
    <location>
        <begin position="1"/>
        <end position="18"/>
    </location>
</feature>
<sequence length="420" mass="46264">MFKKLLFGLGLTFFSLQAAQAQRTCATMPNLERLEQQYPGTKARLNKLDREIAAQTPQNHARAGAAVITIPVVVHVIYANATQNISQAQIQSQIDVLNEDYNKLNPDTANIPAPFKRLAADMQIRFEMANRDPNGNPTTGITRTSTTQNSFLDDDAVKFDSLGGKDGWDRNKYLNIWVCNLDWGLLGYAQFPNSGPASTDGVVIGYQYFGRTGTVSRPFNKGRTTTHEVAHWLGLYHIWGDEPACFDDDLVNDTPLQKGENYGCPRFPLVNGAGAACTGFNTNGAMFMNYMDYVDDACMMMFTTGQKNRAHSFLLTVRDSLFFSSGLIVSGLREDASAQAFKLYPNPANGLVKLQSGIGMKGNAAIEITNVLGQVVLRKTVKSQEGETVELDLSGNAPGVYVVRVKTPEKVYDQKLMLTR</sequence>
<evidence type="ECO:0000256" key="5">
    <source>
        <dbReference type="ARBA" id="ARBA00022801"/>
    </source>
</evidence>
<comment type="caution">
    <text evidence="12">The sequence shown here is derived from an EMBL/GenBank/DDBJ whole genome shotgun (WGS) entry which is preliminary data.</text>
</comment>
<keyword evidence="5" id="KW-0378">Hydrolase</keyword>
<feature type="domain" description="Peptidase M43 pregnancy-associated plasma-A" evidence="10">
    <location>
        <begin position="165"/>
        <end position="313"/>
    </location>
</feature>
<keyword evidence="7" id="KW-0482">Metalloprotease</keyword>
<evidence type="ECO:0000259" key="10">
    <source>
        <dbReference type="Pfam" id="PF05572"/>
    </source>
</evidence>
<keyword evidence="2" id="KW-0645">Protease</keyword>
<dbReference type="EMBL" id="VTWT01000005">
    <property type="protein sequence ID" value="KAA9333814.1"/>
    <property type="molecule type" value="Genomic_DNA"/>
</dbReference>
<keyword evidence="3" id="KW-0479">Metal-binding</keyword>
<evidence type="ECO:0000259" key="11">
    <source>
        <dbReference type="Pfam" id="PF18962"/>
    </source>
</evidence>
<dbReference type="NCBIfam" id="TIGR04183">
    <property type="entry name" value="Por_Secre_tail"/>
    <property type="match status" value="1"/>
</dbReference>
<evidence type="ECO:0000256" key="9">
    <source>
        <dbReference type="SAM" id="SignalP"/>
    </source>
</evidence>
<proteinExistence type="inferred from homology"/>
<evidence type="ECO:0000256" key="6">
    <source>
        <dbReference type="ARBA" id="ARBA00022833"/>
    </source>
</evidence>
<evidence type="ECO:0000256" key="3">
    <source>
        <dbReference type="ARBA" id="ARBA00022723"/>
    </source>
</evidence>
<comment type="similarity">
    <text evidence="1">Belongs to the peptidase M43B family.</text>
</comment>
<dbReference type="GO" id="GO:0008237">
    <property type="term" value="F:metallopeptidase activity"/>
    <property type="evidence" value="ECO:0007669"/>
    <property type="project" value="UniProtKB-KW"/>
</dbReference>
<dbReference type="Proteomes" id="UP000326570">
    <property type="component" value="Unassembled WGS sequence"/>
</dbReference>
<keyword evidence="8" id="KW-1015">Disulfide bond</keyword>
<dbReference type="PANTHER" id="PTHR47466">
    <property type="match status" value="1"/>
</dbReference>
<accession>A0A5N1IUT4</accession>
<dbReference type="Pfam" id="PF18962">
    <property type="entry name" value="Por_Secre_tail"/>
    <property type="match status" value="1"/>
</dbReference>
<feature type="domain" description="Secretion system C-terminal sorting" evidence="11">
    <location>
        <begin position="343"/>
        <end position="417"/>
    </location>
</feature>
<dbReference type="SUPFAM" id="SSF55486">
    <property type="entry name" value="Metalloproteases ('zincins'), catalytic domain"/>
    <property type="match status" value="1"/>
</dbReference>
<dbReference type="InterPro" id="IPR008754">
    <property type="entry name" value="Peptidase_M43"/>
</dbReference>
<feature type="chain" id="PRO_5024969004" evidence="9">
    <location>
        <begin position="19"/>
        <end position="420"/>
    </location>
</feature>
<dbReference type="GO" id="GO:0006508">
    <property type="term" value="P:proteolysis"/>
    <property type="evidence" value="ECO:0007669"/>
    <property type="project" value="UniProtKB-KW"/>
</dbReference>
<reference evidence="12 13" key="1">
    <citation type="submission" date="2019-09" db="EMBL/GenBank/DDBJ databases">
        <title>Genome sequence of Adhaeribacter sp. M2.</title>
        <authorList>
            <person name="Srinivasan S."/>
        </authorList>
    </citation>
    <scope>NUCLEOTIDE SEQUENCE [LARGE SCALE GENOMIC DNA]</scope>
    <source>
        <strain evidence="12 13">M2</strain>
    </source>
</reference>